<keyword evidence="3" id="KW-1185">Reference proteome</keyword>
<dbReference type="AlphaFoldDB" id="A0A2X0MPS2"/>
<evidence type="ECO:0000259" key="1">
    <source>
        <dbReference type="PROSITE" id="PS50011"/>
    </source>
</evidence>
<dbReference type="PROSITE" id="PS50011">
    <property type="entry name" value="PROTEIN_KINASE_DOM"/>
    <property type="match status" value="1"/>
</dbReference>
<gene>
    <name evidence="2" type="primary">BQ5605_C022g09569</name>
    <name evidence="2" type="ORF">BQ5605_C022G09569</name>
</gene>
<organism evidence="2 3">
    <name type="scientific">Microbotryum silenes-dioicae</name>
    <dbReference type="NCBI Taxonomy" id="796604"/>
    <lineage>
        <taxon>Eukaryota</taxon>
        <taxon>Fungi</taxon>
        <taxon>Dikarya</taxon>
        <taxon>Basidiomycota</taxon>
        <taxon>Pucciniomycotina</taxon>
        <taxon>Microbotryomycetes</taxon>
        <taxon>Microbotryales</taxon>
        <taxon>Microbotryaceae</taxon>
        <taxon>Microbotryum</taxon>
    </lineage>
</organism>
<dbReference type="InterPro" id="IPR000719">
    <property type="entry name" value="Prot_kinase_dom"/>
</dbReference>
<feature type="domain" description="Protein kinase" evidence="1">
    <location>
        <begin position="452"/>
        <end position="634"/>
    </location>
</feature>
<accession>A0A2X0MPS2</accession>
<dbReference type="SUPFAM" id="SSF56112">
    <property type="entry name" value="Protein kinase-like (PK-like)"/>
    <property type="match status" value="1"/>
</dbReference>
<evidence type="ECO:0000313" key="3">
    <source>
        <dbReference type="Proteomes" id="UP000249464"/>
    </source>
</evidence>
<dbReference type="EMBL" id="FQNC01000084">
    <property type="protein sequence ID" value="SGZ22977.1"/>
    <property type="molecule type" value="Genomic_DNA"/>
</dbReference>
<dbReference type="GO" id="GO:0005524">
    <property type="term" value="F:ATP binding"/>
    <property type="evidence" value="ECO:0007669"/>
    <property type="project" value="InterPro"/>
</dbReference>
<proteinExistence type="predicted"/>
<sequence length="634" mass="70442">MPSFAQPVATQTTTSTPVTLQDLLELVLPYYTIQQRRDDPGEEPTTSAMTFCRMPGEDLPHLGIAVRDPTLLDRLTRGLYRGLERTSTPLSTPLPEYTRDWLQTYIAELDLCPLEEEPIPCITLQQYRGPVIRHIVEMPCGKAPWVESRKPRTTLGQTGDRDYIMRDEYLHQSNTQLEPLTTLAVQVTSKETLDSFFDQSSLGAPTTSSSMLDIRLVKGGMGRILNLDGGSAAAVKMALHIRSTVNGRFGLLWAVPFFAVTELVEFEGRTHLVVSDVCSMTAIPSSPDAHRSRPIFLILISLFMSCRPEYGIDAPSDDDLRAWHGAAEQLDFSTALAPLRPMSNVDDAVVPLVHDAKTVIGLRHRPGSQVGAVFPPSAFSRCALIVWPLRQIVCDVETNMDSCMVAMGVELECDNFFGSDLSEANLREPQETPPVLPWFDMPLADAVKLDRLDLITPLGHGLTSMVWKAKWTRRSRPGVVRRSSRLANRSEHVPVVAKLVPATFASSVAREYFIYTQAVPQLSPEAQAYIPKFFGLYRSGWDGGGFVLVVEDVGEPGHQKDYASQPLEVDVAAQWVAAFRLFEQEGPHHRDKRPSNVLRHADGRLFIVDWGEACFSPSVRATLRAHEDKDGAKL</sequence>
<reference evidence="2 3" key="1">
    <citation type="submission" date="2016-11" db="EMBL/GenBank/DDBJ databases">
        <authorList>
            <person name="Jaros S."/>
            <person name="Januszkiewicz K."/>
            <person name="Wedrychowicz H."/>
        </authorList>
    </citation>
    <scope>NUCLEOTIDE SEQUENCE [LARGE SCALE GENOMIC DNA]</scope>
</reference>
<dbReference type="Proteomes" id="UP000249464">
    <property type="component" value="Unassembled WGS sequence"/>
</dbReference>
<name>A0A2X0MPS2_9BASI</name>
<dbReference type="InterPro" id="IPR011009">
    <property type="entry name" value="Kinase-like_dom_sf"/>
</dbReference>
<protein>
    <submittedName>
        <fullName evidence="2">BQ5605_C022g09569 protein</fullName>
    </submittedName>
</protein>
<evidence type="ECO:0000313" key="2">
    <source>
        <dbReference type="EMBL" id="SGZ22977.1"/>
    </source>
</evidence>
<dbReference type="GO" id="GO:0004672">
    <property type="term" value="F:protein kinase activity"/>
    <property type="evidence" value="ECO:0007669"/>
    <property type="project" value="InterPro"/>
</dbReference>